<evidence type="ECO:0000256" key="9">
    <source>
        <dbReference type="ARBA" id="ARBA00022833"/>
    </source>
</evidence>
<dbReference type="eggNOG" id="COG1985">
    <property type="taxonomic scope" value="Bacteria"/>
</dbReference>
<keyword evidence="8 13" id="KW-0378">Hydrolase</keyword>
<keyword evidence="9 13" id="KW-0862">Zinc</keyword>
<dbReference type="InterPro" id="IPR004794">
    <property type="entry name" value="Eubact_RibD"/>
</dbReference>
<evidence type="ECO:0000256" key="5">
    <source>
        <dbReference type="ARBA" id="ARBA00007417"/>
    </source>
</evidence>
<evidence type="ECO:0000313" key="19">
    <source>
        <dbReference type="Proteomes" id="UP000016570"/>
    </source>
</evidence>
<keyword evidence="12" id="KW-0511">Multifunctional enzyme</keyword>
<evidence type="ECO:0000256" key="2">
    <source>
        <dbReference type="ARBA" id="ARBA00004882"/>
    </source>
</evidence>
<comment type="function">
    <text evidence="1 13">Converts 2,5-diamino-6-(ribosylamino)-4(3h)-pyrimidinone 5'-phosphate into 5-amino-6-(ribosylamino)-2,4(1h,3h)-pyrimidinedione 5'-phosphate.</text>
</comment>
<dbReference type="PIRSF" id="PIRSF006769">
    <property type="entry name" value="RibD"/>
    <property type="match status" value="1"/>
</dbReference>
<feature type="active site" description="Proton donor" evidence="14">
    <location>
        <position position="60"/>
    </location>
</feature>
<feature type="binding site" evidence="15">
    <location>
        <position position="192"/>
    </location>
    <ligand>
        <name>substrate</name>
    </ligand>
</feature>
<keyword evidence="6 13" id="KW-0686">Riboflavin biosynthesis</keyword>
<evidence type="ECO:0000256" key="7">
    <source>
        <dbReference type="ARBA" id="ARBA00022723"/>
    </source>
</evidence>
<dbReference type="Gene3D" id="3.40.430.10">
    <property type="entry name" value="Dihydrofolate Reductase, subunit A"/>
    <property type="match status" value="1"/>
</dbReference>
<dbReference type="NCBIfam" id="TIGR00326">
    <property type="entry name" value="eubact_ribD"/>
    <property type="match status" value="1"/>
</dbReference>
<feature type="binding site" evidence="15">
    <location>
        <position position="204"/>
    </location>
    <ligand>
        <name>NADP(+)</name>
        <dbReference type="ChEBI" id="CHEBI:58349"/>
    </ligand>
</feature>
<gene>
    <name evidence="18" type="primary">ribD</name>
    <name evidence="18" type="ORF">VPR01S_10_00800</name>
</gene>
<dbReference type="Proteomes" id="UP000016570">
    <property type="component" value="Unassembled WGS sequence"/>
</dbReference>
<evidence type="ECO:0000256" key="6">
    <source>
        <dbReference type="ARBA" id="ARBA00022619"/>
    </source>
</evidence>
<evidence type="ECO:0000256" key="4">
    <source>
        <dbReference type="ARBA" id="ARBA00005259"/>
    </source>
</evidence>
<evidence type="ECO:0000256" key="16">
    <source>
        <dbReference type="PIRSR" id="PIRSR006769-3"/>
    </source>
</evidence>
<comment type="pathway">
    <text evidence="3 13">Cofactor biosynthesis; riboflavin biosynthesis; 5-amino-6-(D-ribitylamino)uracil from GTP: step 3/4.</text>
</comment>
<feature type="binding site" evidence="16">
    <location>
        <position position="92"/>
    </location>
    <ligand>
        <name>Zn(2+)</name>
        <dbReference type="ChEBI" id="CHEBI:29105"/>
        <note>catalytic</note>
    </ligand>
</feature>
<comment type="catalytic activity">
    <reaction evidence="13">
        <text>5-amino-6-(5-phospho-D-ribitylamino)uracil + NADP(+) = 5-amino-6-(5-phospho-D-ribosylamino)uracil + NADPH + H(+)</text>
        <dbReference type="Rhea" id="RHEA:17845"/>
        <dbReference type="ChEBI" id="CHEBI:15378"/>
        <dbReference type="ChEBI" id="CHEBI:57783"/>
        <dbReference type="ChEBI" id="CHEBI:58349"/>
        <dbReference type="ChEBI" id="CHEBI:58421"/>
        <dbReference type="ChEBI" id="CHEBI:58453"/>
        <dbReference type="EC" id="1.1.1.193"/>
    </reaction>
</comment>
<comment type="caution">
    <text evidence="18">The sequence shown here is derived from an EMBL/GenBank/DDBJ whole genome shotgun (WGS) entry which is preliminary data.</text>
</comment>
<dbReference type="Pfam" id="PF00383">
    <property type="entry name" value="dCMP_cyt_deam_1"/>
    <property type="match status" value="1"/>
</dbReference>
<dbReference type="Pfam" id="PF01872">
    <property type="entry name" value="RibD_C"/>
    <property type="match status" value="1"/>
</dbReference>
<dbReference type="GO" id="GO:0008703">
    <property type="term" value="F:5-amino-6-(5-phosphoribosylamino)uracil reductase activity"/>
    <property type="evidence" value="ECO:0007669"/>
    <property type="project" value="UniProtKB-EC"/>
</dbReference>
<dbReference type="GO" id="GO:0008270">
    <property type="term" value="F:zinc ion binding"/>
    <property type="evidence" value="ECO:0007669"/>
    <property type="project" value="InterPro"/>
</dbReference>
<dbReference type="EMBL" id="BATJ01000010">
    <property type="protein sequence ID" value="GAD67884.1"/>
    <property type="molecule type" value="Genomic_DNA"/>
</dbReference>
<comment type="catalytic activity">
    <reaction evidence="13">
        <text>2,5-diamino-6-hydroxy-4-(5-phosphoribosylamino)-pyrimidine + H2O + H(+) = 5-amino-6-(5-phospho-D-ribosylamino)uracil + NH4(+)</text>
        <dbReference type="Rhea" id="RHEA:21868"/>
        <dbReference type="ChEBI" id="CHEBI:15377"/>
        <dbReference type="ChEBI" id="CHEBI:15378"/>
        <dbReference type="ChEBI" id="CHEBI:28938"/>
        <dbReference type="ChEBI" id="CHEBI:58453"/>
        <dbReference type="ChEBI" id="CHEBI:58614"/>
        <dbReference type="EC" id="3.5.4.26"/>
    </reaction>
</comment>
<dbReference type="GO" id="GO:0009231">
    <property type="term" value="P:riboflavin biosynthetic process"/>
    <property type="evidence" value="ECO:0007669"/>
    <property type="project" value="UniProtKB-UniPathway"/>
</dbReference>
<proteinExistence type="inferred from homology"/>
<feature type="binding site" evidence="15">
    <location>
        <position position="208"/>
    </location>
    <ligand>
        <name>NADP(+)</name>
        <dbReference type="ChEBI" id="CHEBI:58349"/>
    </ligand>
</feature>
<evidence type="ECO:0000259" key="17">
    <source>
        <dbReference type="PROSITE" id="PS51747"/>
    </source>
</evidence>
<reference evidence="18 19" key="1">
    <citation type="submission" date="2013-09" db="EMBL/GenBank/DDBJ databases">
        <title>Whole genome shotgun sequence of Vibrio proteolyticus NBRC 13287.</title>
        <authorList>
            <person name="Isaki S."/>
            <person name="Hosoyama A."/>
            <person name="Numata M."/>
            <person name="Hashimoto M."/>
            <person name="Hosoyama Y."/>
            <person name="Tsuchikane K."/>
            <person name="Noguchi M."/>
            <person name="Hirakata S."/>
            <person name="Ichikawa N."/>
            <person name="Ohji S."/>
            <person name="Yamazoe A."/>
            <person name="Fujita N."/>
        </authorList>
    </citation>
    <scope>NUCLEOTIDE SEQUENCE [LARGE SCALE GENOMIC DNA]</scope>
    <source>
        <strain evidence="18 19">NBRC 13287</strain>
    </source>
</reference>
<dbReference type="PROSITE" id="PS00903">
    <property type="entry name" value="CYT_DCMP_DEAMINASES_1"/>
    <property type="match status" value="1"/>
</dbReference>
<dbReference type="UniPathway" id="UPA00275">
    <property type="reaction ID" value="UER00401"/>
</dbReference>
<name>U3BDS8_VIBPR</name>
<comment type="cofactor">
    <cofactor evidence="13 16">
        <name>Zn(2+)</name>
        <dbReference type="ChEBI" id="CHEBI:29105"/>
    </cofactor>
    <text evidence="13 16">Binds 1 zinc ion.</text>
</comment>
<keyword evidence="19" id="KW-1185">Reference proteome</keyword>
<organism evidence="18 19">
    <name type="scientific">Vibrio proteolyticus NBRC 13287</name>
    <dbReference type="NCBI Taxonomy" id="1219065"/>
    <lineage>
        <taxon>Bacteria</taxon>
        <taxon>Pseudomonadati</taxon>
        <taxon>Pseudomonadota</taxon>
        <taxon>Gammaproteobacteria</taxon>
        <taxon>Vibrionales</taxon>
        <taxon>Vibrionaceae</taxon>
        <taxon>Vibrio</taxon>
    </lineage>
</organism>
<dbReference type="InterPro" id="IPR024072">
    <property type="entry name" value="DHFR-like_dom_sf"/>
</dbReference>
<dbReference type="GO" id="GO:0008835">
    <property type="term" value="F:diaminohydroxyphosphoribosylaminopyrimidine deaminase activity"/>
    <property type="evidence" value="ECO:0007669"/>
    <property type="project" value="UniProtKB-EC"/>
</dbReference>
<evidence type="ECO:0000256" key="15">
    <source>
        <dbReference type="PIRSR" id="PIRSR006769-2"/>
    </source>
</evidence>
<feature type="binding site" evidence="16">
    <location>
        <position position="58"/>
    </location>
    <ligand>
        <name>Zn(2+)</name>
        <dbReference type="ChEBI" id="CHEBI:29105"/>
        <note>catalytic</note>
    </ligand>
</feature>
<dbReference type="FunFam" id="3.40.140.10:FF:000025">
    <property type="entry name" value="Riboflavin biosynthesis protein RibD"/>
    <property type="match status" value="1"/>
</dbReference>
<feature type="binding site" evidence="15">
    <location>
        <position position="176"/>
    </location>
    <ligand>
        <name>substrate</name>
    </ligand>
</feature>
<evidence type="ECO:0000256" key="12">
    <source>
        <dbReference type="ARBA" id="ARBA00023268"/>
    </source>
</evidence>
<dbReference type="SUPFAM" id="SSF53597">
    <property type="entry name" value="Dihydrofolate reductase-like"/>
    <property type="match status" value="1"/>
</dbReference>
<dbReference type="EC" id="1.1.1.193" evidence="13"/>
<protein>
    <recommendedName>
        <fullName evidence="13">Riboflavin biosynthesis protein RibD</fullName>
    </recommendedName>
    <domain>
        <recommendedName>
            <fullName evidence="13">Diaminohydroxyphosphoribosylaminopyrimidine deaminase</fullName>
            <shortName evidence="13">DRAP deaminase</shortName>
            <ecNumber evidence="13">3.5.4.26</ecNumber>
        </recommendedName>
        <alternativeName>
            <fullName evidence="13">Riboflavin-specific deaminase</fullName>
        </alternativeName>
    </domain>
    <domain>
        <recommendedName>
            <fullName evidence="13">5-amino-6-(5-phosphoribosylamino)uracil reductase</fullName>
            <ecNumber evidence="13">1.1.1.193</ecNumber>
        </recommendedName>
        <alternativeName>
            <fullName evidence="13">HTP reductase</fullName>
        </alternativeName>
    </domain>
</protein>
<feature type="binding site" evidence="15">
    <location>
        <position position="215"/>
    </location>
    <ligand>
        <name>substrate</name>
    </ligand>
</feature>
<dbReference type="GO" id="GO:0050661">
    <property type="term" value="F:NADP binding"/>
    <property type="evidence" value="ECO:0007669"/>
    <property type="project" value="InterPro"/>
</dbReference>
<dbReference type="InterPro" id="IPR050765">
    <property type="entry name" value="Riboflavin_Biosynth_HTPR"/>
</dbReference>
<feature type="binding site" evidence="15">
    <location>
        <position position="162"/>
    </location>
    <ligand>
        <name>NADP(+)</name>
        <dbReference type="ChEBI" id="CHEBI:58349"/>
    </ligand>
</feature>
<sequence length="370" mass="40046">MHTMPTFTPLDYQMMSRAIQLARRGVYTTAPNPNVGCVIVCDGNIVGEGFHYRAGEPHAEVHALRMAGERARGAVAYVTLEPCSHYGRTPPCAEGLIRAGVSKVICAMEDPNPKVAGRGITMLREAGIEVAVGLLEQDALALNPAFIKRMKTGMPYVQLKMAASLDGQTALANGQSQWITSDAARQDVQKYRAQAGAVLSTSRTVIDDDASLNVRYDDLPAGVTAHYARQDVRQPVRVILDRQQNLLPTLKLFNTAGEVLVVSPQGDVATKLAEDGHIDLATTLAILANEHHIHHLWVEAGATLASALLKQRLVDELVIYLAPKLMGSDGRGLFGALGLDTMDQAIELDIQDVRPVGNDLRIVAKLKHKD</sequence>
<feature type="binding site" evidence="15">
    <location>
        <position position="212"/>
    </location>
    <ligand>
        <name>substrate</name>
    </ligand>
</feature>
<dbReference type="InterPro" id="IPR016193">
    <property type="entry name" value="Cytidine_deaminase-like"/>
</dbReference>
<comment type="pathway">
    <text evidence="2 13">Cofactor biosynthesis; riboflavin biosynthesis; 5-amino-6-(D-ribitylamino)uracil from GTP: step 2/4.</text>
</comment>
<comment type="similarity">
    <text evidence="5 13">In the C-terminal section; belongs to the HTP reductase family.</text>
</comment>
<feature type="binding site" evidence="16">
    <location>
        <position position="83"/>
    </location>
    <ligand>
        <name>Zn(2+)</name>
        <dbReference type="ChEBI" id="CHEBI:29105"/>
        <note>catalytic</note>
    </ligand>
</feature>
<dbReference type="InterPro" id="IPR002734">
    <property type="entry name" value="RibDG_C"/>
</dbReference>
<evidence type="ECO:0000256" key="10">
    <source>
        <dbReference type="ARBA" id="ARBA00022857"/>
    </source>
</evidence>
<feature type="binding site" evidence="15">
    <location>
        <begin position="301"/>
        <end position="307"/>
    </location>
    <ligand>
        <name>NADP(+)</name>
        <dbReference type="ChEBI" id="CHEBI:58349"/>
    </ligand>
</feature>
<evidence type="ECO:0000256" key="3">
    <source>
        <dbReference type="ARBA" id="ARBA00004910"/>
    </source>
</evidence>
<evidence type="ECO:0000256" key="8">
    <source>
        <dbReference type="ARBA" id="ARBA00022801"/>
    </source>
</evidence>
<accession>U3BDS8</accession>
<evidence type="ECO:0000256" key="14">
    <source>
        <dbReference type="PIRSR" id="PIRSR006769-1"/>
    </source>
</evidence>
<dbReference type="CDD" id="cd01284">
    <property type="entry name" value="Riboflavin_deaminase-reductase"/>
    <property type="match status" value="1"/>
</dbReference>
<dbReference type="InterPro" id="IPR011549">
    <property type="entry name" value="RibD_C"/>
</dbReference>
<evidence type="ECO:0000313" key="18">
    <source>
        <dbReference type="EMBL" id="GAD67884.1"/>
    </source>
</evidence>
<evidence type="ECO:0000256" key="1">
    <source>
        <dbReference type="ARBA" id="ARBA00002151"/>
    </source>
</evidence>
<dbReference type="eggNOG" id="COG0117">
    <property type="taxonomic scope" value="Bacteria"/>
</dbReference>
<dbReference type="PROSITE" id="PS51747">
    <property type="entry name" value="CYT_DCMP_DEAMINASES_2"/>
    <property type="match status" value="1"/>
</dbReference>
<dbReference type="EC" id="3.5.4.26" evidence="13"/>
<dbReference type="Gene3D" id="3.40.140.10">
    <property type="entry name" value="Cytidine Deaminase, domain 2"/>
    <property type="match status" value="1"/>
</dbReference>
<dbReference type="PANTHER" id="PTHR38011:SF7">
    <property type="entry name" value="2,5-DIAMINO-6-RIBOSYLAMINO-4(3H)-PYRIMIDINONE 5'-PHOSPHATE REDUCTASE"/>
    <property type="match status" value="1"/>
</dbReference>
<keyword evidence="7 13" id="KW-0479">Metal-binding</keyword>
<evidence type="ECO:0000256" key="11">
    <source>
        <dbReference type="ARBA" id="ARBA00023002"/>
    </source>
</evidence>
<dbReference type="SUPFAM" id="SSF53927">
    <property type="entry name" value="Cytidine deaminase-like"/>
    <property type="match status" value="1"/>
</dbReference>
<dbReference type="InterPro" id="IPR002125">
    <property type="entry name" value="CMP_dCMP_dom"/>
</dbReference>
<feature type="binding site" evidence="15">
    <location>
        <position position="299"/>
    </location>
    <ligand>
        <name>substrate</name>
    </ligand>
</feature>
<dbReference type="InterPro" id="IPR016192">
    <property type="entry name" value="APOBEC/CMP_deaminase_Zn-bd"/>
</dbReference>
<dbReference type="AlphaFoldDB" id="U3BDS8"/>
<dbReference type="PANTHER" id="PTHR38011">
    <property type="entry name" value="DIHYDROFOLATE REDUCTASE FAMILY PROTEIN (AFU_ORTHOLOGUE AFUA_8G06820)"/>
    <property type="match status" value="1"/>
</dbReference>
<keyword evidence="11 13" id="KW-0560">Oxidoreductase</keyword>
<evidence type="ECO:0000256" key="13">
    <source>
        <dbReference type="PIRNR" id="PIRNR006769"/>
    </source>
</evidence>
<feature type="domain" description="CMP/dCMP-type deaminase" evidence="17">
    <location>
        <begin position="9"/>
        <end position="131"/>
    </location>
</feature>
<comment type="similarity">
    <text evidence="4 13">In the N-terminal section; belongs to the cytidine and deoxycytidylate deaminase family.</text>
</comment>
<dbReference type="NCBIfam" id="TIGR00227">
    <property type="entry name" value="ribD_Cterm"/>
    <property type="match status" value="1"/>
</dbReference>
<keyword evidence="10 13" id="KW-0521">NADP</keyword>
<feature type="binding site" evidence="15">
    <location>
        <position position="178"/>
    </location>
    <ligand>
        <name>NADP(+)</name>
        <dbReference type="ChEBI" id="CHEBI:58349"/>
    </ligand>
</feature>
<dbReference type="STRING" id="1219065.VPR01S_10_00800"/>